<keyword evidence="13" id="KW-0732">Signal</keyword>
<dbReference type="InterPro" id="IPR036179">
    <property type="entry name" value="Ig-like_dom_sf"/>
</dbReference>
<dbReference type="FunFam" id="3.30.160.60:FF:000690">
    <property type="entry name" value="Zinc finger protein 354C"/>
    <property type="match status" value="1"/>
</dbReference>
<evidence type="ECO:0000256" key="12">
    <source>
        <dbReference type="SAM" id="MobiDB-lite"/>
    </source>
</evidence>
<feature type="domain" description="C2H2-type" evidence="14">
    <location>
        <begin position="602"/>
        <end position="629"/>
    </location>
</feature>
<dbReference type="FunFam" id="3.30.160.60:FF:002343">
    <property type="entry name" value="Zinc finger protein 33A"/>
    <property type="match status" value="1"/>
</dbReference>
<reference evidence="16" key="1">
    <citation type="submission" date="2019-04" db="EMBL/GenBank/DDBJ databases">
        <title>Genome assembly of Zosterops borbonicus 15179.</title>
        <authorList>
            <person name="Leroy T."/>
            <person name="Anselmetti Y."/>
            <person name="Tilak M.-K."/>
            <person name="Nabholz B."/>
        </authorList>
    </citation>
    <scope>NUCLEOTIDE SEQUENCE</scope>
    <source>
        <strain evidence="16">HGM_15179</strain>
        <tissue evidence="16">Muscle</tissue>
    </source>
</reference>
<dbReference type="GO" id="GO:0000978">
    <property type="term" value="F:RNA polymerase II cis-regulatory region sequence-specific DNA binding"/>
    <property type="evidence" value="ECO:0007669"/>
    <property type="project" value="TreeGrafter"/>
</dbReference>
<dbReference type="FunFam" id="3.30.160.60:FF:000495">
    <property type="entry name" value="zinc finger protein 668"/>
    <property type="match status" value="1"/>
</dbReference>
<evidence type="ECO:0000256" key="11">
    <source>
        <dbReference type="PROSITE-ProRule" id="PRU00042"/>
    </source>
</evidence>
<keyword evidence="4" id="KW-0677">Repeat</keyword>
<dbReference type="SMART" id="SM00355">
    <property type="entry name" value="ZnF_C2H2"/>
    <property type="match status" value="10"/>
</dbReference>
<feature type="signal peptide" evidence="13">
    <location>
        <begin position="1"/>
        <end position="19"/>
    </location>
</feature>
<organism evidence="16 17">
    <name type="scientific">Zosterops borbonicus</name>
    <dbReference type="NCBI Taxonomy" id="364589"/>
    <lineage>
        <taxon>Eukaryota</taxon>
        <taxon>Metazoa</taxon>
        <taxon>Chordata</taxon>
        <taxon>Craniata</taxon>
        <taxon>Vertebrata</taxon>
        <taxon>Euteleostomi</taxon>
        <taxon>Archelosauria</taxon>
        <taxon>Archosauria</taxon>
        <taxon>Dinosauria</taxon>
        <taxon>Saurischia</taxon>
        <taxon>Theropoda</taxon>
        <taxon>Coelurosauria</taxon>
        <taxon>Aves</taxon>
        <taxon>Neognathae</taxon>
        <taxon>Neoaves</taxon>
        <taxon>Telluraves</taxon>
        <taxon>Australaves</taxon>
        <taxon>Passeriformes</taxon>
        <taxon>Sylvioidea</taxon>
        <taxon>Zosteropidae</taxon>
        <taxon>Zosterops</taxon>
    </lineage>
</organism>
<keyword evidence="17" id="KW-1185">Reference proteome</keyword>
<feature type="domain" description="C2H2-type" evidence="14">
    <location>
        <begin position="546"/>
        <end position="573"/>
    </location>
</feature>
<dbReference type="FunFam" id="3.30.160.60:FF:001468">
    <property type="entry name" value="Zinc finger protein 672"/>
    <property type="match status" value="1"/>
</dbReference>
<dbReference type="GO" id="GO:0005634">
    <property type="term" value="C:nucleus"/>
    <property type="evidence" value="ECO:0007669"/>
    <property type="project" value="UniProtKB-SubCell"/>
</dbReference>
<dbReference type="CDD" id="cd00096">
    <property type="entry name" value="Ig"/>
    <property type="match status" value="1"/>
</dbReference>
<dbReference type="InterPro" id="IPR013783">
    <property type="entry name" value="Ig-like_fold"/>
</dbReference>
<feature type="domain" description="C2H2-type" evidence="14">
    <location>
        <begin position="742"/>
        <end position="769"/>
    </location>
</feature>
<dbReference type="GO" id="GO:0000981">
    <property type="term" value="F:DNA-binding transcription factor activity, RNA polymerase II-specific"/>
    <property type="evidence" value="ECO:0007669"/>
    <property type="project" value="TreeGrafter"/>
</dbReference>
<name>A0A8K1D9M5_9PASS</name>
<evidence type="ECO:0000313" key="17">
    <source>
        <dbReference type="Proteomes" id="UP000796761"/>
    </source>
</evidence>
<feature type="region of interest" description="Disordered" evidence="12">
    <location>
        <begin position="475"/>
        <end position="523"/>
    </location>
</feature>
<dbReference type="InterPro" id="IPR007110">
    <property type="entry name" value="Ig-like_dom"/>
</dbReference>
<evidence type="ECO:0000256" key="4">
    <source>
        <dbReference type="ARBA" id="ARBA00022737"/>
    </source>
</evidence>
<evidence type="ECO:0000256" key="8">
    <source>
        <dbReference type="ARBA" id="ARBA00023125"/>
    </source>
</evidence>
<dbReference type="FunFam" id="3.30.160.60:FF:000688">
    <property type="entry name" value="zinc finger protein 197 isoform X1"/>
    <property type="match status" value="1"/>
</dbReference>
<keyword evidence="5 11" id="KW-0863">Zinc-finger</keyword>
<keyword evidence="7" id="KW-0805">Transcription regulation</keyword>
<keyword evidence="3" id="KW-0479">Metal-binding</keyword>
<dbReference type="SMART" id="SM00408">
    <property type="entry name" value="IGc2"/>
    <property type="match status" value="4"/>
</dbReference>
<dbReference type="FunFam" id="3.30.160.60:FF:000023">
    <property type="entry name" value="zinc finger protein 37 homolog"/>
    <property type="match status" value="1"/>
</dbReference>
<dbReference type="Gene3D" id="3.30.160.60">
    <property type="entry name" value="Classic Zinc Finger"/>
    <property type="match status" value="10"/>
</dbReference>
<evidence type="ECO:0000259" key="14">
    <source>
        <dbReference type="PROSITE" id="PS50157"/>
    </source>
</evidence>
<comment type="subcellular location">
    <subcellularLocation>
        <location evidence="1">Nucleus</location>
    </subcellularLocation>
</comment>
<dbReference type="PROSITE" id="PS00028">
    <property type="entry name" value="ZINC_FINGER_C2H2_1"/>
    <property type="match status" value="10"/>
</dbReference>
<evidence type="ECO:0000256" key="6">
    <source>
        <dbReference type="ARBA" id="ARBA00022833"/>
    </source>
</evidence>
<dbReference type="Proteomes" id="UP000796761">
    <property type="component" value="Unassembled WGS sequence"/>
</dbReference>
<protein>
    <submittedName>
        <fullName evidence="16">Uncharacterized protein</fullName>
    </submittedName>
</protein>
<evidence type="ECO:0000256" key="7">
    <source>
        <dbReference type="ARBA" id="ARBA00023015"/>
    </source>
</evidence>
<dbReference type="PROSITE" id="PS50157">
    <property type="entry name" value="ZINC_FINGER_C2H2_2"/>
    <property type="match status" value="10"/>
</dbReference>
<comment type="caution">
    <text evidence="16">The sequence shown here is derived from an EMBL/GenBank/DDBJ whole genome shotgun (WGS) entry which is preliminary data.</text>
</comment>
<keyword evidence="9" id="KW-0804">Transcription</keyword>
<feature type="domain" description="C2H2-type" evidence="14">
    <location>
        <begin position="770"/>
        <end position="797"/>
    </location>
</feature>
<dbReference type="FunFam" id="3.30.160.60:FF:000098">
    <property type="entry name" value="Zinc finger protein 614"/>
    <property type="match status" value="1"/>
</dbReference>
<dbReference type="AlphaFoldDB" id="A0A8K1D9M5"/>
<evidence type="ECO:0000313" key="16">
    <source>
        <dbReference type="EMBL" id="TRZ06619.1"/>
    </source>
</evidence>
<evidence type="ECO:0000256" key="10">
    <source>
        <dbReference type="ARBA" id="ARBA00023242"/>
    </source>
</evidence>
<dbReference type="PANTHER" id="PTHR23226:SF416">
    <property type="entry name" value="FI01424P"/>
    <property type="match status" value="1"/>
</dbReference>
<evidence type="ECO:0000259" key="15">
    <source>
        <dbReference type="PROSITE" id="PS50835"/>
    </source>
</evidence>
<evidence type="ECO:0000256" key="13">
    <source>
        <dbReference type="SAM" id="SignalP"/>
    </source>
</evidence>
<feature type="domain" description="Ig-like" evidence="15">
    <location>
        <begin position="171"/>
        <end position="269"/>
    </location>
</feature>
<dbReference type="SMART" id="SM00409">
    <property type="entry name" value="IG"/>
    <property type="match status" value="5"/>
</dbReference>
<feature type="domain" description="Ig-like" evidence="15">
    <location>
        <begin position="365"/>
        <end position="449"/>
    </location>
</feature>
<feature type="chain" id="PRO_5035435734" evidence="13">
    <location>
        <begin position="20"/>
        <end position="852"/>
    </location>
</feature>
<dbReference type="InterPro" id="IPR036236">
    <property type="entry name" value="Znf_C2H2_sf"/>
</dbReference>
<dbReference type="FunFam" id="3.30.160.60:FF:000135">
    <property type="entry name" value="Zinc finger protein 358"/>
    <property type="match status" value="1"/>
</dbReference>
<dbReference type="PANTHER" id="PTHR23226">
    <property type="entry name" value="ZINC FINGER AND SCAN DOMAIN-CONTAINING"/>
    <property type="match status" value="1"/>
</dbReference>
<evidence type="ECO:0000256" key="2">
    <source>
        <dbReference type="ARBA" id="ARBA00006991"/>
    </source>
</evidence>
<accession>A0A8K1D9M5</accession>
<dbReference type="PROSITE" id="PS50835">
    <property type="entry name" value="IG_LIKE"/>
    <property type="match status" value="5"/>
</dbReference>
<dbReference type="EMBL" id="SWJQ01002332">
    <property type="protein sequence ID" value="TRZ06619.1"/>
    <property type="molecule type" value="Genomic_DNA"/>
</dbReference>
<dbReference type="SUPFAM" id="SSF57667">
    <property type="entry name" value="beta-beta-alpha zinc fingers"/>
    <property type="match status" value="5"/>
</dbReference>
<feature type="domain" description="Ig-like" evidence="15">
    <location>
        <begin position="91"/>
        <end position="155"/>
    </location>
</feature>
<gene>
    <name evidence="16" type="ORF">HGM15179_020488</name>
</gene>
<feature type="domain" description="C2H2-type" evidence="14">
    <location>
        <begin position="574"/>
        <end position="601"/>
    </location>
</feature>
<keyword evidence="8" id="KW-0238">DNA-binding</keyword>
<feature type="domain" description="C2H2-type" evidence="14">
    <location>
        <begin position="798"/>
        <end position="825"/>
    </location>
</feature>
<feature type="domain" description="C2H2-type" evidence="14">
    <location>
        <begin position="630"/>
        <end position="657"/>
    </location>
</feature>
<feature type="domain" description="Ig-like" evidence="15">
    <location>
        <begin position="32"/>
        <end position="74"/>
    </location>
</feature>
<proteinExistence type="inferred from homology"/>
<dbReference type="OrthoDB" id="6151406at2759"/>
<evidence type="ECO:0000256" key="3">
    <source>
        <dbReference type="ARBA" id="ARBA00022723"/>
    </source>
</evidence>
<dbReference type="FunFam" id="3.30.160.60:FF:000056">
    <property type="entry name" value="Zinc finger and SCAN domain-containing 20"/>
    <property type="match status" value="1"/>
</dbReference>
<dbReference type="Pfam" id="PF13927">
    <property type="entry name" value="Ig_3"/>
    <property type="match status" value="2"/>
</dbReference>
<evidence type="ECO:0000256" key="5">
    <source>
        <dbReference type="ARBA" id="ARBA00022771"/>
    </source>
</evidence>
<feature type="compositionally biased region" description="Polar residues" evidence="12">
    <location>
        <begin position="475"/>
        <end position="490"/>
    </location>
</feature>
<keyword evidence="10" id="KW-0539">Nucleus</keyword>
<evidence type="ECO:0000256" key="9">
    <source>
        <dbReference type="ARBA" id="ARBA00023163"/>
    </source>
</evidence>
<evidence type="ECO:0000256" key="1">
    <source>
        <dbReference type="ARBA" id="ARBA00004123"/>
    </source>
</evidence>
<dbReference type="GO" id="GO:0008270">
    <property type="term" value="F:zinc ion binding"/>
    <property type="evidence" value="ECO:0007669"/>
    <property type="project" value="UniProtKB-KW"/>
</dbReference>
<dbReference type="InterPro" id="IPR003598">
    <property type="entry name" value="Ig_sub2"/>
</dbReference>
<feature type="domain" description="C2H2-type" evidence="14">
    <location>
        <begin position="714"/>
        <end position="741"/>
    </location>
</feature>
<keyword evidence="6" id="KW-0862">Zinc</keyword>
<dbReference type="Gene3D" id="2.60.40.10">
    <property type="entry name" value="Immunoglobulins"/>
    <property type="match status" value="5"/>
</dbReference>
<feature type="domain" description="C2H2-type" evidence="14">
    <location>
        <begin position="658"/>
        <end position="685"/>
    </location>
</feature>
<dbReference type="InterPro" id="IPR013087">
    <property type="entry name" value="Znf_C2H2_type"/>
</dbReference>
<feature type="domain" description="Ig-like" evidence="15">
    <location>
        <begin position="276"/>
        <end position="361"/>
    </location>
</feature>
<comment type="similarity">
    <text evidence="2">Belongs to the krueppel C2H2-type zinc-finger protein family.</text>
</comment>
<feature type="domain" description="C2H2-type" evidence="14">
    <location>
        <begin position="686"/>
        <end position="713"/>
    </location>
</feature>
<dbReference type="InterPro" id="IPR003599">
    <property type="entry name" value="Ig_sub"/>
</dbReference>
<dbReference type="FunFam" id="3.30.160.60:FF:000490">
    <property type="entry name" value="Zinc finger protein 605"/>
    <property type="match status" value="1"/>
</dbReference>
<dbReference type="SUPFAM" id="SSF48726">
    <property type="entry name" value="Immunoglobulin"/>
    <property type="match status" value="4"/>
</dbReference>
<dbReference type="Pfam" id="PF00096">
    <property type="entry name" value="zf-C2H2"/>
    <property type="match status" value="9"/>
</dbReference>
<sequence>MGMARKVALLLWGAQTTQLLVEPPWRPAVLWDRVTLTCQGLGTTGAITWYKDGRRWGQEGPNKFLVTERGIYTCDRPGTGLSSPVRVLNDPLVLQAPAWPLLEGDTVKLRCRCQWDMSVTGVRFYRGDEEVRRSLRGTELSLSPLQLNHSGRYRCGGQVDSELSTWVQSVPVTVTVHELSPVLGLEGPRKPTEGLPLTLSCLSTPSPLRPLRPPAPLLHLFYRDGQLVGGPQGSPQLLVPAVGVSHSGNYSCQVRSKGGAVRKSSTRLRVTVRRVPLAGVSLSVQPPGGQVALGDRLVLSCAVAMGSGPLSFTWHRGGSGALLGTSPRLELRPVGDNDSGHYQCRVSDGDSVAESVPLNVTILVPVANATITPGPLSHQVHAGDPVTLCCSVQVGSPPVTFTWMHNGQEVARGPVLELGDVDVGHSGTYQCMATNQLGQDGHRMFRALSPELALVFHELSPELALEVTRGSPWVTVTSKPQDSSSTAQESNGEEKLQRSHTRRGCKGTSQRSEEERHTLGWGGGQRCSWSLELGLPEQLHNGEKPHKCSKCEKSFRQRSKLIRHWRVHTGERLYECDQCRKRFQTDSNFLLHQRIHTDERPFRCPDCGMGFKHNSTLVTHRRIHTGERPYKCGECEKSFSQRSSLILHWGIHAGERPYECGGCGKSFRQSSHLMVHQRSHMGERPYECGECGKSFRTSSHLIQHQRSHTRERPYECDQCGKRFSTSSNLLTHQRIHTDERPFRCPDCGMGFKHNCTLITHRHIHTGERPYECGECGKSFRQRSNLIRHQKNHTGERPYECPHCGKSFSDISNLTQHQLSHQQQPCDWPKCEKNFVSAAAPSPMAGSTLDDPQ</sequence>